<comment type="caution">
    <text evidence="1">The sequence shown here is derived from an EMBL/GenBank/DDBJ whole genome shotgun (WGS) entry which is preliminary data.</text>
</comment>
<dbReference type="OrthoDB" id="1036397at2"/>
<evidence type="ECO:0000313" key="1">
    <source>
        <dbReference type="EMBL" id="RYU89510.1"/>
    </source>
</evidence>
<accession>A0A4Q5LKZ8</accession>
<protein>
    <recommendedName>
        <fullName evidence="3">Copper chaperone</fullName>
    </recommendedName>
</protein>
<dbReference type="AlphaFoldDB" id="A0A4Q5LKZ8"/>
<gene>
    <name evidence="1" type="ORF">EWM62_14410</name>
</gene>
<keyword evidence="2" id="KW-1185">Reference proteome</keyword>
<evidence type="ECO:0008006" key="3">
    <source>
        <dbReference type="Google" id="ProtNLM"/>
    </source>
</evidence>
<reference evidence="1 2" key="1">
    <citation type="submission" date="2019-02" db="EMBL/GenBank/DDBJ databases">
        <title>Bacterial novel species Mucilaginibacter sp. 17JY9-4 isolated from soil.</title>
        <authorList>
            <person name="Jung H.-Y."/>
        </authorList>
    </citation>
    <scope>NUCLEOTIDE SEQUENCE [LARGE SCALE GENOMIC DNA]</scope>
    <source>
        <strain evidence="1 2">17JY9-4</strain>
    </source>
</reference>
<sequence>MDVLIFKTSVASRQEVSRIHPLLTSLAEIRQYNFDLEDCDNILRVVSSGIEPQTINHMLQIAGFTCEELPY</sequence>
<dbReference type="Proteomes" id="UP000293331">
    <property type="component" value="Unassembled WGS sequence"/>
</dbReference>
<proteinExistence type="predicted"/>
<dbReference type="EMBL" id="SEWG01000005">
    <property type="protein sequence ID" value="RYU89510.1"/>
    <property type="molecule type" value="Genomic_DNA"/>
</dbReference>
<dbReference type="RefSeq" id="WP_129877369.1">
    <property type="nucleotide sequence ID" value="NZ_SEWG01000005.1"/>
</dbReference>
<evidence type="ECO:0000313" key="2">
    <source>
        <dbReference type="Proteomes" id="UP000293331"/>
    </source>
</evidence>
<organism evidence="1 2">
    <name type="scientific">Mucilaginibacter terrigena</name>
    <dbReference type="NCBI Taxonomy" id="2492395"/>
    <lineage>
        <taxon>Bacteria</taxon>
        <taxon>Pseudomonadati</taxon>
        <taxon>Bacteroidota</taxon>
        <taxon>Sphingobacteriia</taxon>
        <taxon>Sphingobacteriales</taxon>
        <taxon>Sphingobacteriaceae</taxon>
        <taxon>Mucilaginibacter</taxon>
    </lineage>
</organism>
<name>A0A4Q5LKZ8_9SPHI</name>